<evidence type="ECO:0000313" key="2">
    <source>
        <dbReference type="Proteomes" id="UP001214576"/>
    </source>
</evidence>
<reference evidence="1" key="1">
    <citation type="submission" date="2022-03" db="EMBL/GenBank/DDBJ databases">
        <title>Genomic analyses of argali, domestic sheep and their hybrids provide insights into chromosomal evolution, heterosis and genetic basis of agronomic traits.</title>
        <authorList>
            <person name="Li M."/>
        </authorList>
    </citation>
    <scope>NUCLEOTIDE SEQUENCE</scope>
    <source>
        <strain evidence="1">CAU-MHL-2022a</strain>
        <tissue evidence="1">Skin</tissue>
    </source>
</reference>
<dbReference type="EMBL" id="JAKZEL010000020">
    <property type="protein sequence ID" value="KAI4533346.1"/>
    <property type="molecule type" value="Genomic_DNA"/>
</dbReference>
<protein>
    <submittedName>
        <fullName evidence="1">Uncharacterized protein</fullName>
    </submittedName>
</protein>
<dbReference type="AlphaFoldDB" id="A0AAD4TTZ8"/>
<name>A0AAD4TTZ8_OVIAM</name>
<evidence type="ECO:0000313" key="1">
    <source>
        <dbReference type="EMBL" id="KAI4533346.1"/>
    </source>
</evidence>
<accession>A0AAD4TTZ8</accession>
<keyword evidence="2" id="KW-1185">Reference proteome</keyword>
<organism evidence="1 2">
    <name type="scientific">Ovis ammon polii</name>
    <dbReference type="NCBI Taxonomy" id="230172"/>
    <lineage>
        <taxon>Eukaryota</taxon>
        <taxon>Metazoa</taxon>
        <taxon>Chordata</taxon>
        <taxon>Craniata</taxon>
        <taxon>Vertebrata</taxon>
        <taxon>Euteleostomi</taxon>
        <taxon>Mammalia</taxon>
        <taxon>Eutheria</taxon>
        <taxon>Laurasiatheria</taxon>
        <taxon>Artiodactyla</taxon>
        <taxon>Ruminantia</taxon>
        <taxon>Pecora</taxon>
        <taxon>Bovidae</taxon>
        <taxon>Caprinae</taxon>
        <taxon>Ovis</taxon>
    </lineage>
</organism>
<sequence length="155" mass="17344">MFKVKEYGQRVRARGLVQDSETGFAQLCLELNNVSWGHKPMTLVEFFVFSWKMLNTISSGVKSKKDACTSNQLDLELGVAFQMSPRITKQYHLPSVFICPNVPPNAHQPVVFSAPVATLPTRMGVMSSEERVFLLVMSAVDAEQEKEKPLDQSPP</sequence>
<comment type="caution">
    <text evidence="1">The sequence shown here is derived from an EMBL/GenBank/DDBJ whole genome shotgun (WGS) entry which is preliminary data.</text>
</comment>
<proteinExistence type="predicted"/>
<gene>
    <name evidence="1" type="ORF">MG293_016365</name>
</gene>
<dbReference type="Proteomes" id="UP001214576">
    <property type="component" value="Unassembled WGS sequence"/>
</dbReference>